<gene>
    <name evidence="1" type="ORF">LSH36_1090g00108</name>
</gene>
<dbReference type="Proteomes" id="UP001208570">
    <property type="component" value="Unassembled WGS sequence"/>
</dbReference>
<evidence type="ECO:0000313" key="1">
    <source>
        <dbReference type="EMBL" id="KAK2141509.1"/>
    </source>
</evidence>
<reference evidence="1" key="1">
    <citation type="journal article" date="2023" name="Mol. Biol. Evol.">
        <title>Third-Generation Sequencing Reveals the Adaptive Role of the Epigenome in Three Deep-Sea Polychaetes.</title>
        <authorList>
            <person name="Perez M."/>
            <person name="Aroh O."/>
            <person name="Sun Y."/>
            <person name="Lan Y."/>
            <person name="Juniper S.K."/>
            <person name="Young C.R."/>
            <person name="Angers B."/>
            <person name="Qian P.Y."/>
        </authorList>
    </citation>
    <scope>NUCLEOTIDE SEQUENCE</scope>
    <source>
        <strain evidence="1">P08H-3</strain>
    </source>
</reference>
<organism evidence="1 2">
    <name type="scientific">Paralvinella palmiformis</name>
    <dbReference type="NCBI Taxonomy" id="53620"/>
    <lineage>
        <taxon>Eukaryota</taxon>
        <taxon>Metazoa</taxon>
        <taxon>Spiralia</taxon>
        <taxon>Lophotrochozoa</taxon>
        <taxon>Annelida</taxon>
        <taxon>Polychaeta</taxon>
        <taxon>Sedentaria</taxon>
        <taxon>Canalipalpata</taxon>
        <taxon>Terebellida</taxon>
        <taxon>Terebelliformia</taxon>
        <taxon>Alvinellidae</taxon>
        <taxon>Paralvinella</taxon>
    </lineage>
</organism>
<dbReference type="EMBL" id="JAODUP010001090">
    <property type="protein sequence ID" value="KAK2141509.1"/>
    <property type="molecule type" value="Genomic_DNA"/>
</dbReference>
<proteinExistence type="predicted"/>
<comment type="caution">
    <text evidence="1">The sequence shown here is derived from an EMBL/GenBank/DDBJ whole genome shotgun (WGS) entry which is preliminary data.</text>
</comment>
<dbReference type="AlphaFoldDB" id="A0AAD9IV77"/>
<evidence type="ECO:0000313" key="2">
    <source>
        <dbReference type="Proteomes" id="UP001208570"/>
    </source>
</evidence>
<sequence>MFIHGRLILTASGILLDEVKSLLQKALRRKECDLVIKATKELIGRGKDQLPWKCILTYMFEDHCLNGDKILSALIERYRKADKYGSIELILRYCGTCRIAACLPVIALDREYDPTDWCVDIVVEEDLKDLVCNSSSRINCCLLFQHLKTAWLDKNKKHLITYTKLITMVNDHDKVTVTRKGLKYCYYTELKKKANVIMVALTLLSKVSKEQADVEMANYCQHCCFLATIKEAPLRLIMSAAVMHYIHRDTVRHYSNLKVGEIKWTQVRKIDSLPDWAVDKHTFRGKTGRSTKPYLNGKSEAKHLSDAELEEFHGQRPKRDIEYFLQEGVRCKDEVLLMNPYWEKCKEIYLEKPKKLQKTIKMTAVYYNEILNHYSTLKGKTATMTREVISTKNQKRKRDLDVDDDSEESGVEKMVIKKAKIIQVPDGGSKYDIKELISSDLPCLDGPLLQIPTSSGKVYTRLDLKKGCVWKGPYSDKRISLALFFHRVLKEVFCCPHTLAVKRHGQHLQFPLLCDSTMDVKVSVKDFNDCIARREVKNGRFVLRESLGIVQLHKVGEHHFSKVPSSLWCHYLFRYAMNIGDSGLYNCLTDNKLSFLYGIDMEECRMAVHDDKLLTLMFTKRPRIGLQNAILKSVQGCCQDMLRTMSQEFDTQQIRTLATFYKVGFNETKFCDRIRKAIDTVKTHIPLAY</sequence>
<name>A0AAD9IV77_9ANNE</name>
<keyword evidence="2" id="KW-1185">Reference proteome</keyword>
<protein>
    <submittedName>
        <fullName evidence="1">Uncharacterized protein</fullName>
    </submittedName>
</protein>
<accession>A0AAD9IV77</accession>